<evidence type="ECO:0000313" key="5">
    <source>
        <dbReference type="Proteomes" id="UP001396334"/>
    </source>
</evidence>
<name>A0ABR2RY25_9ROSI</name>
<keyword evidence="5" id="KW-1185">Reference proteome</keyword>
<dbReference type="InterPro" id="IPR025558">
    <property type="entry name" value="DUF4283"/>
</dbReference>
<dbReference type="Proteomes" id="UP001396334">
    <property type="component" value="Unassembled WGS sequence"/>
</dbReference>
<evidence type="ECO:0000256" key="2">
    <source>
        <dbReference type="SAM" id="MobiDB-lite"/>
    </source>
</evidence>
<keyword evidence="1" id="KW-0862">Zinc</keyword>
<accession>A0ABR2RY25</accession>
<gene>
    <name evidence="4" type="ORF">V6N11_000890</name>
</gene>
<dbReference type="Pfam" id="PF14111">
    <property type="entry name" value="DUF4283"/>
    <property type="match status" value="1"/>
</dbReference>
<dbReference type="InterPro" id="IPR001878">
    <property type="entry name" value="Znf_CCHC"/>
</dbReference>
<keyword evidence="1" id="KW-0479">Metal-binding</keyword>
<feature type="domain" description="CCHC-type" evidence="3">
    <location>
        <begin position="273"/>
        <end position="288"/>
    </location>
</feature>
<dbReference type="PANTHER" id="PTHR31286:SF173">
    <property type="entry name" value="DUF4283 DOMAIN-CONTAINING PROTEIN"/>
    <property type="match status" value="1"/>
</dbReference>
<sequence length="518" mass="56683">MKTYDSGAAAPRNPRKHRRLDDDPPDGGGGGDHLPNSGHPVEGASTQAPSYKESLMKDKSSSDHGFVDFFDDEDIDLHEGDVTRSLVDGLLSIEFSECVQSLAEKSLDQTLVIKLLGRRIGYTTLRTKIYELWKPKQAIRLMDIENDYFLVSFHARSDYLQALAGGPWTIFGHYLTVQQWISEFSTSAPYPTKVMVWIRLPGLPVTLYKRSIIEEIGASIGPVVKLDYQTESGRRGRFARMALSIDLSKPLISKLIVNGRVQLVEYESLPVICFQCGRYGHAKEGCPDLRHNQSPSATEPVLPSEAPSNIPTDSVSFGPWMVAARRTRKPSPNFSAAKVPNASSFGQVSRFQPIFVSDSDDVNVNHSIPHAPSHVSPLPTMVQKSMSTKSIAKKKSAALGKSSKAVTVKKPLMVNLSDFPALSRFSHKASTSKTLDKSKHSATVMKENDDPNIVDGSFIPPVLNTVSSSCPPLGDPPDTLTRERVAPDMSGQLDTGTREVEAVNIHDSGGSQEVAMIE</sequence>
<feature type="region of interest" description="Disordered" evidence="2">
    <location>
        <begin position="1"/>
        <end position="61"/>
    </location>
</feature>
<reference evidence="4 5" key="1">
    <citation type="journal article" date="2024" name="G3 (Bethesda)">
        <title>Genome assembly of Hibiscus sabdariffa L. provides insights into metabolisms of medicinal natural products.</title>
        <authorList>
            <person name="Kim T."/>
        </authorList>
    </citation>
    <scope>NUCLEOTIDE SEQUENCE [LARGE SCALE GENOMIC DNA]</scope>
    <source>
        <strain evidence="4">TK-2024</strain>
        <tissue evidence="4">Old leaves</tissue>
    </source>
</reference>
<keyword evidence="1" id="KW-0863">Zinc-finger</keyword>
<dbReference type="InterPro" id="IPR036875">
    <property type="entry name" value="Znf_CCHC_sf"/>
</dbReference>
<feature type="region of interest" description="Disordered" evidence="2">
    <location>
        <begin position="427"/>
        <end position="453"/>
    </location>
</feature>
<dbReference type="SUPFAM" id="SSF57756">
    <property type="entry name" value="Retrovirus zinc finger-like domains"/>
    <property type="match status" value="1"/>
</dbReference>
<dbReference type="PROSITE" id="PS50158">
    <property type="entry name" value="ZF_CCHC"/>
    <property type="match status" value="1"/>
</dbReference>
<dbReference type="InterPro" id="IPR040256">
    <property type="entry name" value="At4g02000-like"/>
</dbReference>
<dbReference type="EMBL" id="JBBPBN010000019">
    <property type="protein sequence ID" value="KAK9017890.1"/>
    <property type="molecule type" value="Genomic_DNA"/>
</dbReference>
<protein>
    <recommendedName>
        <fullName evidence="3">CCHC-type domain-containing protein</fullName>
    </recommendedName>
</protein>
<evidence type="ECO:0000313" key="4">
    <source>
        <dbReference type="EMBL" id="KAK9017890.1"/>
    </source>
</evidence>
<dbReference type="PANTHER" id="PTHR31286">
    <property type="entry name" value="GLYCINE-RICH CELL WALL STRUCTURAL PROTEIN 1.8-LIKE"/>
    <property type="match status" value="1"/>
</dbReference>
<feature type="region of interest" description="Disordered" evidence="2">
    <location>
        <begin position="290"/>
        <end position="310"/>
    </location>
</feature>
<evidence type="ECO:0000259" key="3">
    <source>
        <dbReference type="PROSITE" id="PS50158"/>
    </source>
</evidence>
<proteinExistence type="predicted"/>
<organism evidence="4 5">
    <name type="scientific">Hibiscus sabdariffa</name>
    <name type="common">roselle</name>
    <dbReference type="NCBI Taxonomy" id="183260"/>
    <lineage>
        <taxon>Eukaryota</taxon>
        <taxon>Viridiplantae</taxon>
        <taxon>Streptophyta</taxon>
        <taxon>Embryophyta</taxon>
        <taxon>Tracheophyta</taxon>
        <taxon>Spermatophyta</taxon>
        <taxon>Magnoliopsida</taxon>
        <taxon>eudicotyledons</taxon>
        <taxon>Gunneridae</taxon>
        <taxon>Pentapetalae</taxon>
        <taxon>rosids</taxon>
        <taxon>malvids</taxon>
        <taxon>Malvales</taxon>
        <taxon>Malvaceae</taxon>
        <taxon>Malvoideae</taxon>
        <taxon>Hibiscus</taxon>
    </lineage>
</organism>
<evidence type="ECO:0000256" key="1">
    <source>
        <dbReference type="PROSITE-ProRule" id="PRU00047"/>
    </source>
</evidence>
<comment type="caution">
    <text evidence="4">The sequence shown here is derived from an EMBL/GenBank/DDBJ whole genome shotgun (WGS) entry which is preliminary data.</text>
</comment>